<dbReference type="AlphaFoldDB" id="A0A7W9CGN7"/>
<dbReference type="EMBL" id="JACHOR010000001">
    <property type="protein sequence ID" value="MBB5745290.1"/>
    <property type="molecule type" value="Genomic_DNA"/>
</dbReference>
<feature type="domain" description="HAMP" evidence="8">
    <location>
        <begin position="293"/>
        <end position="345"/>
    </location>
</feature>
<keyword evidence="5" id="KW-0812">Transmembrane</keyword>
<dbReference type="GO" id="GO:0016020">
    <property type="term" value="C:membrane"/>
    <property type="evidence" value="ECO:0007669"/>
    <property type="project" value="UniProtKB-SubCell"/>
</dbReference>
<dbReference type="Pfam" id="PF00672">
    <property type="entry name" value="HAMP"/>
    <property type="match status" value="1"/>
</dbReference>
<feature type="domain" description="HAMP" evidence="8">
    <location>
        <begin position="212"/>
        <end position="265"/>
    </location>
</feature>
<keyword evidence="10" id="KW-1185">Reference proteome</keyword>
<dbReference type="SMART" id="SM00283">
    <property type="entry name" value="MA"/>
    <property type="match status" value="1"/>
</dbReference>
<sequence length="647" mass="67677">MKLLEDSKIAAKILTLIVMVSLIGLAGVAYCALKMKEIDAQYTVLLDNNAGSQIAMARVAGNLAGMSYATYKALNYEGDSPQARASAEWFNNMKSLTDERIATAKELRPELASEIEGFSDRVTKIEALLVPAMAAGLRNENDAAFSLLQQSDPEVVKFDSDIRAWINEQVTVNQAASDAMTADINTTIMTTMIGMLAALATGIAGGILVSSKGITGPLNRLGERMKALAAGDLTVEVEGQHRKDEVGIMAKAVQVFKDAGIRARAVEAEAKATREAAEAERLQNQLLSEESAERQAAVVEALAVGLDGVSKGDLTVQLTQAFPADYVKLQQDFNGAIGQLREAMAAVVTNVSAIRAGSEEIASASDDLSKRTEQQAASLEETAAALEQITVTVKRTASGSQQAAQAVASAKGDAQSSGEVVQRAIAAMGQIEKSSSEINQIIGVIDEIAFQTNLLALNAGVEAARAGDAGRGFAVVAQEVRALAQRSAEAAKEIKGLISTSGQQVSQGVSLVGETGQSLNRIMEQVVAIDGLVSEISASAQEQASSLSQVNTAVNQMDQMVQQNAAMVEESTAASHSLKSEAGELDALVSRFKVGNASVAGRSNPVHAAQARIAAYARPAGNAAAASRPALRSVGNAAVKADEWEEF</sequence>
<dbReference type="PANTHER" id="PTHR43531:SF11">
    <property type="entry name" value="METHYL-ACCEPTING CHEMOTAXIS PROTEIN 3"/>
    <property type="match status" value="1"/>
</dbReference>
<evidence type="ECO:0000256" key="5">
    <source>
        <dbReference type="SAM" id="Phobius"/>
    </source>
</evidence>
<dbReference type="GO" id="GO:0006935">
    <property type="term" value="P:chemotaxis"/>
    <property type="evidence" value="ECO:0007669"/>
    <property type="project" value="UniProtKB-KW"/>
</dbReference>
<feature type="domain" description="Methyl-accepting transducer" evidence="6">
    <location>
        <begin position="350"/>
        <end position="579"/>
    </location>
</feature>
<dbReference type="Pfam" id="PF00015">
    <property type="entry name" value="MCPsignal"/>
    <property type="match status" value="1"/>
</dbReference>
<comment type="caution">
    <text evidence="9">The sequence shown here is derived from an EMBL/GenBank/DDBJ whole genome shotgun (WGS) entry which is preliminary data.</text>
</comment>
<dbReference type="InterPro" id="IPR000727">
    <property type="entry name" value="T_SNARE_dom"/>
</dbReference>
<evidence type="ECO:0000256" key="4">
    <source>
        <dbReference type="PROSITE-ProRule" id="PRU00284"/>
    </source>
</evidence>
<dbReference type="PROSITE" id="PS50885">
    <property type="entry name" value="HAMP"/>
    <property type="match status" value="2"/>
</dbReference>
<dbReference type="PROSITE" id="PS50192">
    <property type="entry name" value="T_SNARE"/>
    <property type="match status" value="1"/>
</dbReference>
<dbReference type="InterPro" id="IPR051310">
    <property type="entry name" value="MCP_chemotaxis"/>
</dbReference>
<evidence type="ECO:0000259" key="7">
    <source>
        <dbReference type="PROSITE" id="PS50192"/>
    </source>
</evidence>
<organism evidence="9 10">
    <name type="scientific">Brevundimonas variabilis</name>
    <dbReference type="NCBI Taxonomy" id="74312"/>
    <lineage>
        <taxon>Bacteria</taxon>
        <taxon>Pseudomonadati</taxon>
        <taxon>Pseudomonadota</taxon>
        <taxon>Alphaproteobacteria</taxon>
        <taxon>Caulobacterales</taxon>
        <taxon>Caulobacteraceae</taxon>
        <taxon>Brevundimonas</taxon>
    </lineage>
</organism>
<evidence type="ECO:0000313" key="10">
    <source>
        <dbReference type="Proteomes" id="UP000545037"/>
    </source>
</evidence>
<accession>A0A7W9CGN7</accession>
<name>A0A7W9CGN7_9CAUL</name>
<dbReference type="Gene3D" id="1.10.8.500">
    <property type="entry name" value="HAMP domain in histidine kinase"/>
    <property type="match status" value="1"/>
</dbReference>
<comment type="subcellular location">
    <subcellularLocation>
        <location evidence="1">Membrane</location>
    </subcellularLocation>
</comment>
<feature type="transmembrane region" description="Helical" evidence="5">
    <location>
        <begin position="13"/>
        <end position="33"/>
    </location>
</feature>
<dbReference type="PROSITE" id="PS50111">
    <property type="entry name" value="CHEMOTAXIS_TRANSDUC_2"/>
    <property type="match status" value="1"/>
</dbReference>
<dbReference type="FunFam" id="1.10.287.950:FF:000001">
    <property type="entry name" value="Methyl-accepting chemotaxis sensory transducer"/>
    <property type="match status" value="1"/>
</dbReference>
<keyword evidence="2" id="KW-0145">Chemotaxis</keyword>
<feature type="domain" description="T-SNARE coiled-coil homology" evidence="7">
    <location>
        <begin position="509"/>
        <end position="571"/>
    </location>
</feature>
<dbReference type="PANTHER" id="PTHR43531">
    <property type="entry name" value="PROTEIN ICFG"/>
    <property type="match status" value="1"/>
</dbReference>
<dbReference type="InterPro" id="IPR004090">
    <property type="entry name" value="Chemotax_Me-accpt_rcpt"/>
</dbReference>
<keyword evidence="5" id="KW-1133">Transmembrane helix</keyword>
<dbReference type="Gene3D" id="1.10.287.950">
    <property type="entry name" value="Methyl-accepting chemotaxis protein"/>
    <property type="match status" value="1"/>
</dbReference>
<evidence type="ECO:0000313" key="9">
    <source>
        <dbReference type="EMBL" id="MBB5745290.1"/>
    </source>
</evidence>
<dbReference type="InterPro" id="IPR004089">
    <property type="entry name" value="MCPsignal_dom"/>
</dbReference>
<proteinExistence type="inferred from homology"/>
<evidence type="ECO:0000259" key="6">
    <source>
        <dbReference type="PROSITE" id="PS50111"/>
    </source>
</evidence>
<dbReference type="SMART" id="SM00304">
    <property type="entry name" value="HAMP"/>
    <property type="match status" value="2"/>
</dbReference>
<dbReference type="CDD" id="cd11386">
    <property type="entry name" value="MCP_signal"/>
    <property type="match status" value="1"/>
</dbReference>
<keyword evidence="5" id="KW-0472">Membrane</keyword>
<dbReference type="InterPro" id="IPR003660">
    <property type="entry name" value="HAMP_dom"/>
</dbReference>
<gene>
    <name evidence="9" type="ORF">GGR13_000862</name>
</gene>
<evidence type="ECO:0000256" key="2">
    <source>
        <dbReference type="ARBA" id="ARBA00022500"/>
    </source>
</evidence>
<evidence type="ECO:0000259" key="8">
    <source>
        <dbReference type="PROSITE" id="PS50885"/>
    </source>
</evidence>
<dbReference type="PRINTS" id="PR00260">
    <property type="entry name" value="CHEMTRNSDUCR"/>
</dbReference>
<dbReference type="SUPFAM" id="SSF58104">
    <property type="entry name" value="Methyl-accepting chemotaxis protein (MCP) signaling domain"/>
    <property type="match status" value="1"/>
</dbReference>
<reference evidence="9 10" key="1">
    <citation type="submission" date="2020-08" db="EMBL/GenBank/DDBJ databases">
        <title>Genomic Encyclopedia of Type Strains, Phase IV (KMG-IV): sequencing the most valuable type-strain genomes for metagenomic binning, comparative biology and taxonomic classification.</title>
        <authorList>
            <person name="Goeker M."/>
        </authorList>
    </citation>
    <scope>NUCLEOTIDE SEQUENCE [LARGE SCALE GENOMIC DNA]</scope>
    <source>
        <strain evidence="9 10">DSM 4737</strain>
    </source>
</reference>
<comment type="similarity">
    <text evidence="3">Belongs to the methyl-accepting chemotaxis (MCP) protein family.</text>
</comment>
<dbReference type="RefSeq" id="WP_183212186.1">
    <property type="nucleotide sequence ID" value="NZ_JACHOR010000001.1"/>
</dbReference>
<dbReference type="Proteomes" id="UP000545037">
    <property type="component" value="Unassembled WGS sequence"/>
</dbReference>
<evidence type="ECO:0000256" key="1">
    <source>
        <dbReference type="ARBA" id="ARBA00004370"/>
    </source>
</evidence>
<protein>
    <submittedName>
        <fullName evidence="9">Methyl-accepting chemotaxis protein</fullName>
    </submittedName>
</protein>
<feature type="transmembrane region" description="Helical" evidence="5">
    <location>
        <begin position="188"/>
        <end position="209"/>
    </location>
</feature>
<keyword evidence="4" id="KW-0807">Transducer</keyword>
<dbReference type="GO" id="GO:0004888">
    <property type="term" value="F:transmembrane signaling receptor activity"/>
    <property type="evidence" value="ECO:0007669"/>
    <property type="project" value="InterPro"/>
</dbReference>
<evidence type="ECO:0000256" key="3">
    <source>
        <dbReference type="ARBA" id="ARBA00029447"/>
    </source>
</evidence>
<dbReference type="CDD" id="cd06225">
    <property type="entry name" value="HAMP"/>
    <property type="match status" value="1"/>
</dbReference>
<dbReference type="SUPFAM" id="SSF158472">
    <property type="entry name" value="HAMP domain-like"/>
    <property type="match status" value="1"/>
</dbReference>
<dbReference type="GO" id="GO:0007165">
    <property type="term" value="P:signal transduction"/>
    <property type="evidence" value="ECO:0007669"/>
    <property type="project" value="UniProtKB-KW"/>
</dbReference>